<dbReference type="GO" id="GO:0006744">
    <property type="term" value="P:ubiquinone biosynthetic process"/>
    <property type="evidence" value="ECO:0007669"/>
    <property type="project" value="InterPro"/>
</dbReference>
<proteinExistence type="predicted"/>
<protein>
    <recommendedName>
        <fullName evidence="2">Ubiquinone biosynthesis protein</fullName>
    </recommendedName>
</protein>
<evidence type="ECO:0008006" key="2">
    <source>
        <dbReference type="Google" id="ProtNLM"/>
    </source>
</evidence>
<dbReference type="EMBL" id="DSRU01000219">
    <property type="protein sequence ID" value="HFM98968.1"/>
    <property type="molecule type" value="Genomic_DNA"/>
</dbReference>
<dbReference type="InterPro" id="IPR007715">
    <property type="entry name" value="Coq4"/>
</dbReference>
<dbReference type="AlphaFoldDB" id="A0A7C3KFU5"/>
<reference evidence="1" key="1">
    <citation type="journal article" date="2020" name="mSystems">
        <title>Genome- and Community-Level Interaction Insights into Carbon Utilization and Element Cycling Functions of Hydrothermarchaeota in Hydrothermal Sediment.</title>
        <authorList>
            <person name="Zhou Z."/>
            <person name="Liu Y."/>
            <person name="Xu W."/>
            <person name="Pan J."/>
            <person name="Luo Z.H."/>
            <person name="Li M."/>
        </authorList>
    </citation>
    <scope>NUCLEOTIDE SEQUENCE [LARGE SCALE GENOMIC DNA]</scope>
    <source>
        <strain evidence="1">SpSt-418</strain>
    </source>
</reference>
<evidence type="ECO:0000313" key="1">
    <source>
        <dbReference type="EMBL" id="HFM98968.1"/>
    </source>
</evidence>
<accession>A0A7C3KFU5</accession>
<dbReference type="Pfam" id="PF05019">
    <property type="entry name" value="Coq4"/>
    <property type="match status" value="1"/>
</dbReference>
<sequence length="218" mass="24789">MATKPFFYRSFRTRSLSWLDLNWQEVRKAYAVFINDPSQGILHILAAGRGSRWQNWVEARLARQAEKLAGQPIAIDLETLRQLPETTLGGAYAAHILGHGYDPEGFVTVESRDSWLQRRMAISHDIHHILTGFDSSPVGEFGLAAFVWVQYRDLLNLFVLSHVPWFMVGHPHLIGKTVRAVVQGWQMGQQSQPAIAYPFEQNWQTPVTEVQRELGIVG</sequence>
<name>A0A7C3KFU5_9CYAN</name>
<gene>
    <name evidence="1" type="ORF">ENR64_14665</name>
</gene>
<comment type="caution">
    <text evidence="1">The sequence shown here is derived from an EMBL/GenBank/DDBJ whole genome shotgun (WGS) entry which is preliminary data.</text>
</comment>
<organism evidence="1">
    <name type="scientific">Oscillatoriales cyanobacterium SpSt-418</name>
    <dbReference type="NCBI Taxonomy" id="2282169"/>
    <lineage>
        <taxon>Bacteria</taxon>
        <taxon>Bacillati</taxon>
        <taxon>Cyanobacteriota</taxon>
        <taxon>Cyanophyceae</taxon>
        <taxon>Oscillatoriophycideae</taxon>
        <taxon>Oscillatoriales</taxon>
    </lineage>
</organism>